<dbReference type="Proteomes" id="UP000249402">
    <property type="component" value="Unassembled WGS sequence"/>
</dbReference>
<accession>A0A395H7G4</accession>
<gene>
    <name evidence="1" type="ORF">BO80DRAFT_462535</name>
</gene>
<dbReference type="AlphaFoldDB" id="A0A395H7G4"/>
<dbReference type="OrthoDB" id="2103397at2759"/>
<proteinExistence type="predicted"/>
<dbReference type="VEuPathDB" id="FungiDB:BO80DRAFT_462535"/>
<evidence type="ECO:0008006" key="3">
    <source>
        <dbReference type="Google" id="ProtNLM"/>
    </source>
</evidence>
<evidence type="ECO:0000313" key="2">
    <source>
        <dbReference type="Proteomes" id="UP000249402"/>
    </source>
</evidence>
<reference evidence="1 2" key="1">
    <citation type="submission" date="2018-02" db="EMBL/GenBank/DDBJ databases">
        <title>The genomes of Aspergillus section Nigri reveals drivers in fungal speciation.</title>
        <authorList>
            <consortium name="DOE Joint Genome Institute"/>
            <person name="Vesth T.C."/>
            <person name="Nybo J."/>
            <person name="Theobald S."/>
            <person name="Brandl J."/>
            <person name="Frisvad J.C."/>
            <person name="Nielsen K.F."/>
            <person name="Lyhne E.K."/>
            <person name="Kogle M.E."/>
            <person name="Kuo A."/>
            <person name="Riley R."/>
            <person name="Clum A."/>
            <person name="Nolan M."/>
            <person name="Lipzen A."/>
            <person name="Salamov A."/>
            <person name="Henrissat B."/>
            <person name="Wiebenga A."/>
            <person name="De vries R.P."/>
            <person name="Grigoriev I.V."/>
            <person name="Mortensen U.H."/>
            <person name="Andersen M.R."/>
            <person name="Baker S.E."/>
        </authorList>
    </citation>
    <scope>NUCLEOTIDE SEQUENCE [LARGE SCALE GENOMIC DNA]</scope>
    <source>
        <strain evidence="1 2">CBS 121593</strain>
    </source>
</reference>
<evidence type="ECO:0000313" key="1">
    <source>
        <dbReference type="EMBL" id="RAL03857.1"/>
    </source>
</evidence>
<dbReference type="EMBL" id="KZ824426">
    <property type="protein sequence ID" value="RAL03857.1"/>
    <property type="molecule type" value="Genomic_DNA"/>
</dbReference>
<dbReference type="GeneID" id="37227385"/>
<dbReference type="RefSeq" id="XP_025578184.1">
    <property type="nucleotide sequence ID" value="XM_025722520.1"/>
</dbReference>
<organism evidence="1 2">
    <name type="scientific">Aspergillus ibericus CBS 121593</name>
    <dbReference type="NCBI Taxonomy" id="1448316"/>
    <lineage>
        <taxon>Eukaryota</taxon>
        <taxon>Fungi</taxon>
        <taxon>Dikarya</taxon>
        <taxon>Ascomycota</taxon>
        <taxon>Pezizomycotina</taxon>
        <taxon>Eurotiomycetes</taxon>
        <taxon>Eurotiomycetidae</taxon>
        <taxon>Eurotiales</taxon>
        <taxon>Aspergillaceae</taxon>
        <taxon>Aspergillus</taxon>
        <taxon>Aspergillus subgen. Circumdati</taxon>
    </lineage>
</organism>
<keyword evidence="2" id="KW-1185">Reference proteome</keyword>
<dbReference type="STRING" id="1448316.A0A395H7G4"/>
<name>A0A395H7G4_9EURO</name>
<sequence length="255" mass="28384">MAQEHTNLSLGDNSELINAFRLGLSLTDSTGLGCEDVWEIDHENAKTQISEYLQYLTDSFCLALDSKVLGEGERLIRTRMDIIFFVLLATVKMNIQSSGSHGTGTYDASVAPCWVSPYDLTIGQIDGEMDHVTKESPQTTTRVDYLLRYGPDIGLHTNLVVLRMSTSKPDRGWGVLAVLASIHRRQKKAGIKADVYGICTDSHNWIFLHVDNTGKYSRLYLDWAESHQQITNHLCHIVGQAVTLAKEVGGFEEPV</sequence>
<protein>
    <recommendedName>
        <fullName evidence="3">Fungal-type protein kinase domain-containing protein</fullName>
    </recommendedName>
</protein>